<dbReference type="KEGG" id="pco:PHACADRAFT_181012"/>
<organism evidence="3 4">
    <name type="scientific">Phanerochaete carnosa (strain HHB-10118-sp)</name>
    <name type="common">White-rot fungus</name>
    <name type="synonym">Peniophora carnosa</name>
    <dbReference type="NCBI Taxonomy" id="650164"/>
    <lineage>
        <taxon>Eukaryota</taxon>
        <taxon>Fungi</taxon>
        <taxon>Dikarya</taxon>
        <taxon>Basidiomycota</taxon>
        <taxon>Agaricomycotina</taxon>
        <taxon>Agaricomycetes</taxon>
        <taxon>Polyporales</taxon>
        <taxon>Phanerochaetaceae</taxon>
        <taxon>Phanerochaete</taxon>
    </lineage>
</organism>
<dbReference type="AlphaFoldDB" id="K5WHZ7"/>
<name>K5WHZ7_PHACS</name>
<dbReference type="Pfam" id="PF20152">
    <property type="entry name" value="DUF6534"/>
    <property type="match status" value="1"/>
</dbReference>
<dbReference type="InterPro" id="IPR045339">
    <property type="entry name" value="DUF6534"/>
</dbReference>
<evidence type="ECO:0000313" key="3">
    <source>
        <dbReference type="EMBL" id="EKM58980.1"/>
    </source>
</evidence>
<feature type="transmembrane region" description="Helical" evidence="1">
    <location>
        <begin position="58"/>
        <end position="76"/>
    </location>
</feature>
<feature type="transmembrane region" description="Helical" evidence="1">
    <location>
        <begin position="7"/>
        <end position="31"/>
    </location>
</feature>
<reference evidence="3 4" key="1">
    <citation type="journal article" date="2012" name="BMC Genomics">
        <title>Comparative genomics of the white-rot fungi, Phanerochaete carnosa and P. chrysosporium, to elucidate the genetic basis of the distinct wood types they colonize.</title>
        <authorList>
            <person name="Suzuki H."/>
            <person name="MacDonald J."/>
            <person name="Syed K."/>
            <person name="Salamov A."/>
            <person name="Hori C."/>
            <person name="Aerts A."/>
            <person name="Henrissat B."/>
            <person name="Wiebenga A."/>
            <person name="vanKuyk P.A."/>
            <person name="Barry K."/>
            <person name="Lindquist E."/>
            <person name="LaButti K."/>
            <person name="Lapidus A."/>
            <person name="Lucas S."/>
            <person name="Coutinho P."/>
            <person name="Gong Y."/>
            <person name="Samejima M."/>
            <person name="Mahadevan R."/>
            <person name="Abou-Zaid M."/>
            <person name="de Vries R.P."/>
            <person name="Igarashi K."/>
            <person name="Yadav J.S."/>
            <person name="Grigoriev I.V."/>
            <person name="Master E.R."/>
        </authorList>
    </citation>
    <scope>NUCLEOTIDE SEQUENCE [LARGE SCALE GENOMIC DNA]</scope>
    <source>
        <strain evidence="3 4">HHB-10118-sp</strain>
    </source>
</reference>
<dbReference type="InParanoid" id="K5WHZ7"/>
<dbReference type="Proteomes" id="UP000008370">
    <property type="component" value="Unassembled WGS sequence"/>
</dbReference>
<gene>
    <name evidence="3" type="ORF">PHACADRAFT_181012</name>
</gene>
<dbReference type="OrthoDB" id="2535105at2759"/>
<keyword evidence="1" id="KW-1133">Transmembrane helix</keyword>
<evidence type="ECO:0000259" key="2">
    <source>
        <dbReference type="Pfam" id="PF20152"/>
    </source>
</evidence>
<keyword evidence="1" id="KW-0812">Transmembrane</keyword>
<dbReference type="HOGENOM" id="CLU_1635978_0_0_1"/>
<dbReference type="RefSeq" id="XP_007391563.1">
    <property type="nucleotide sequence ID" value="XM_007391501.1"/>
</dbReference>
<proteinExistence type="predicted"/>
<sequence length="162" mass="18228">MPQTHSFVGMLLVYTVSTGMLTSVVAVGVFFGPEHTFGGRVSGDSWYVASTADLAEHLSVYFVLGEVYASSFMAWLNAREHFRRTLEHRSYSPAIHVTSVRFAETMLFMDHGLDSDSQATCEDSTCDQDTLAWSDKTETQYGGFFASSQTFHSRRTRRRRSL</sequence>
<keyword evidence="1" id="KW-0472">Membrane</keyword>
<accession>K5WHZ7</accession>
<dbReference type="GeneID" id="18909992"/>
<protein>
    <recommendedName>
        <fullName evidence="2">DUF6534 domain-containing protein</fullName>
    </recommendedName>
</protein>
<dbReference type="EMBL" id="JH930469">
    <property type="protein sequence ID" value="EKM58980.1"/>
    <property type="molecule type" value="Genomic_DNA"/>
</dbReference>
<evidence type="ECO:0000256" key="1">
    <source>
        <dbReference type="SAM" id="Phobius"/>
    </source>
</evidence>
<feature type="domain" description="DUF6534" evidence="2">
    <location>
        <begin position="6"/>
        <end position="81"/>
    </location>
</feature>
<keyword evidence="4" id="KW-1185">Reference proteome</keyword>
<evidence type="ECO:0000313" key="4">
    <source>
        <dbReference type="Proteomes" id="UP000008370"/>
    </source>
</evidence>